<dbReference type="Proteomes" id="UP000559256">
    <property type="component" value="Unassembled WGS sequence"/>
</dbReference>
<comment type="caution">
    <text evidence="2">The sequence shown here is derived from an EMBL/GenBank/DDBJ whole genome shotgun (WGS) entry which is preliminary data.</text>
</comment>
<feature type="compositionally biased region" description="Low complexity" evidence="1">
    <location>
        <begin position="285"/>
        <end position="344"/>
    </location>
</feature>
<dbReference type="OrthoDB" id="5572844at2759"/>
<feature type="region of interest" description="Disordered" evidence="1">
    <location>
        <begin position="95"/>
        <end position="127"/>
    </location>
</feature>
<dbReference type="PANTHER" id="PTHR28027">
    <property type="entry name" value="TRANSCRIPTIONAL REGULATOR MIT1"/>
    <property type="match status" value="1"/>
</dbReference>
<feature type="compositionally biased region" description="Low complexity" evidence="1">
    <location>
        <begin position="405"/>
        <end position="417"/>
    </location>
</feature>
<feature type="compositionally biased region" description="Basic and acidic residues" evidence="1">
    <location>
        <begin position="252"/>
        <end position="266"/>
    </location>
</feature>
<sequence length="672" mass="71969">MSSQAEAQWTEPPWSGWIETTGDALLILEAARRGLIPRVNRRLVDNERKMIASGSVFVFDEKESGIKRWTDGFFWSPSRILGNFLLYRETDKRGCGHRGRGEGDDSPPSQTEYPTGGSSLSRPRTDTNMLGLDKMRERSLMGSLTNSYKFKSDGLMKKTFSLHVDGAAQHLISYYRIEDVESGRLRSPSSLPELASLDISPELLDKTHFRNPPKVEVGPDGIPRYRGEADDIDPSPTILSAPLSTGLPLLTDGRHTTDKRSTKRFDPYGPPPTSKRRKAKETDDPSASASGSTAQQQPQAQPLLQAPQPYPDPNQQMMQSQPSSQSQGLQQPLPHQATASTTHPYPHHHPYATPYPVPSNMPMGYYSYHGHTMYSSPYPPPGTSGSPIPAVPPSAQSSPSPPVPSSSTSTTPTPATVGGIPASPTNGSPTAVTDQSAGGGSSQSPVGATPVPYAYTYPHPQSYSQPQATVDNTGAVDPNANVSVSPTQPQAQSQSQSTGASQVQSQAQNQPQLQAQSSTVPTVTAPPGAGAAPAVSRPIAGVPVHPSAYYPYYPPPGIYQPYHVWYGYVPGHGPGHGHGHVLGHGVLGHGHGQAPGHAGGHMQHQQQQQQHQAQAQLLIHTQPQVQGKVPVQVVQMESPVTGRPIPESSSMQQQHEGMSDVEASDTSTDGMD</sequence>
<name>A0A8H5D5A6_9AGAR</name>
<dbReference type="EMBL" id="JAACJM010000061">
    <property type="protein sequence ID" value="KAF5353840.1"/>
    <property type="molecule type" value="Genomic_DNA"/>
</dbReference>
<proteinExistence type="predicted"/>
<dbReference type="Pfam" id="PF09729">
    <property type="entry name" value="Gti1_Pac2"/>
    <property type="match status" value="1"/>
</dbReference>
<dbReference type="PANTHER" id="PTHR28027:SF2">
    <property type="entry name" value="TRANSCRIPTIONAL REGULATOR MIT1"/>
    <property type="match status" value="1"/>
</dbReference>
<feature type="compositionally biased region" description="Polar residues" evidence="1">
    <location>
        <begin position="107"/>
        <end position="127"/>
    </location>
</feature>
<keyword evidence="3" id="KW-1185">Reference proteome</keyword>
<protein>
    <submittedName>
        <fullName evidence="2">Uncharacterized protein</fullName>
    </submittedName>
</protein>
<dbReference type="InterPro" id="IPR018608">
    <property type="entry name" value="Gti1/Pac2"/>
</dbReference>
<accession>A0A8H5D5A6</accession>
<organism evidence="2 3">
    <name type="scientific">Tetrapyrgos nigripes</name>
    <dbReference type="NCBI Taxonomy" id="182062"/>
    <lineage>
        <taxon>Eukaryota</taxon>
        <taxon>Fungi</taxon>
        <taxon>Dikarya</taxon>
        <taxon>Basidiomycota</taxon>
        <taxon>Agaricomycotina</taxon>
        <taxon>Agaricomycetes</taxon>
        <taxon>Agaricomycetidae</taxon>
        <taxon>Agaricales</taxon>
        <taxon>Marasmiineae</taxon>
        <taxon>Marasmiaceae</taxon>
        <taxon>Tetrapyrgos</taxon>
    </lineage>
</organism>
<evidence type="ECO:0000313" key="3">
    <source>
        <dbReference type="Proteomes" id="UP000559256"/>
    </source>
</evidence>
<feature type="compositionally biased region" description="Polar residues" evidence="1">
    <location>
        <begin position="647"/>
        <end position="656"/>
    </location>
</feature>
<feature type="compositionally biased region" description="Low complexity" evidence="1">
    <location>
        <begin position="482"/>
        <end position="534"/>
    </location>
</feature>
<dbReference type="AlphaFoldDB" id="A0A8H5D5A6"/>
<dbReference type="GO" id="GO:0003677">
    <property type="term" value="F:DNA binding"/>
    <property type="evidence" value="ECO:0007669"/>
    <property type="project" value="TreeGrafter"/>
</dbReference>
<feature type="compositionally biased region" description="Low complexity" evidence="1">
    <location>
        <begin position="383"/>
        <end position="398"/>
    </location>
</feature>
<feature type="compositionally biased region" description="Polar residues" evidence="1">
    <location>
        <begin position="459"/>
        <end position="472"/>
    </location>
</feature>
<feature type="compositionally biased region" description="Polar residues" evidence="1">
    <location>
        <begin position="423"/>
        <end position="446"/>
    </location>
</feature>
<feature type="region of interest" description="Disordered" evidence="1">
    <location>
        <begin position="639"/>
        <end position="672"/>
    </location>
</feature>
<feature type="region of interest" description="Disordered" evidence="1">
    <location>
        <begin position="376"/>
        <end position="534"/>
    </location>
</feature>
<evidence type="ECO:0000256" key="1">
    <source>
        <dbReference type="SAM" id="MobiDB-lite"/>
    </source>
</evidence>
<feature type="region of interest" description="Disordered" evidence="1">
    <location>
        <begin position="208"/>
        <end position="356"/>
    </location>
</feature>
<evidence type="ECO:0000313" key="2">
    <source>
        <dbReference type="EMBL" id="KAF5353840.1"/>
    </source>
</evidence>
<gene>
    <name evidence="2" type="ORF">D9758_010591</name>
</gene>
<reference evidence="2 3" key="1">
    <citation type="journal article" date="2020" name="ISME J.">
        <title>Uncovering the hidden diversity of litter-decomposition mechanisms in mushroom-forming fungi.</title>
        <authorList>
            <person name="Floudas D."/>
            <person name="Bentzer J."/>
            <person name="Ahren D."/>
            <person name="Johansson T."/>
            <person name="Persson P."/>
            <person name="Tunlid A."/>
        </authorList>
    </citation>
    <scope>NUCLEOTIDE SEQUENCE [LARGE SCALE GENOMIC DNA]</scope>
    <source>
        <strain evidence="2 3">CBS 291.85</strain>
    </source>
</reference>